<dbReference type="Gene3D" id="3.40.50.300">
    <property type="entry name" value="P-loop containing nucleotide triphosphate hydrolases"/>
    <property type="match status" value="1"/>
</dbReference>
<dbReference type="Proteomes" id="UP000782843">
    <property type="component" value="Unassembled WGS sequence"/>
</dbReference>
<dbReference type="GO" id="GO:0046872">
    <property type="term" value="F:metal ion binding"/>
    <property type="evidence" value="ECO:0007669"/>
    <property type="project" value="UniProtKB-KW"/>
</dbReference>
<evidence type="ECO:0000256" key="7">
    <source>
        <dbReference type="ARBA" id="ARBA00022741"/>
    </source>
</evidence>
<protein>
    <recommendedName>
        <fullName evidence="3">tRNA threonylcarbamoyladenosine biosynthesis protein TsaE</fullName>
    </recommendedName>
    <alternativeName>
        <fullName evidence="10">t(6)A37 threonylcarbamoyladenosine biosynthesis protein TsaE</fullName>
    </alternativeName>
</protein>
<dbReference type="EMBL" id="JAGQLG010000120">
    <property type="protein sequence ID" value="MCA9382371.1"/>
    <property type="molecule type" value="Genomic_DNA"/>
</dbReference>
<evidence type="ECO:0000256" key="8">
    <source>
        <dbReference type="ARBA" id="ARBA00022840"/>
    </source>
</evidence>
<reference evidence="11" key="2">
    <citation type="journal article" date="2021" name="Microbiome">
        <title>Successional dynamics and alternative stable states in a saline activated sludge microbial community over 9 years.</title>
        <authorList>
            <person name="Wang Y."/>
            <person name="Ye J."/>
            <person name="Ju F."/>
            <person name="Liu L."/>
            <person name="Boyd J.A."/>
            <person name="Deng Y."/>
            <person name="Parks D.H."/>
            <person name="Jiang X."/>
            <person name="Yin X."/>
            <person name="Woodcroft B.J."/>
            <person name="Tyson G.W."/>
            <person name="Hugenholtz P."/>
            <person name="Polz M.F."/>
            <person name="Zhang T."/>
        </authorList>
    </citation>
    <scope>NUCLEOTIDE SEQUENCE</scope>
    <source>
        <strain evidence="11">HKST-UBA10</strain>
    </source>
</reference>
<dbReference type="GO" id="GO:0002949">
    <property type="term" value="P:tRNA threonylcarbamoyladenosine modification"/>
    <property type="evidence" value="ECO:0007669"/>
    <property type="project" value="InterPro"/>
</dbReference>
<evidence type="ECO:0000313" key="12">
    <source>
        <dbReference type="Proteomes" id="UP000782843"/>
    </source>
</evidence>
<dbReference type="NCBIfam" id="TIGR00150">
    <property type="entry name" value="T6A_YjeE"/>
    <property type="match status" value="1"/>
</dbReference>
<name>A0A955L3T1_9BACT</name>
<evidence type="ECO:0000256" key="4">
    <source>
        <dbReference type="ARBA" id="ARBA00022490"/>
    </source>
</evidence>
<comment type="similarity">
    <text evidence="2">Belongs to the TsaE family.</text>
</comment>
<comment type="subcellular location">
    <subcellularLocation>
        <location evidence="1">Cytoplasm</location>
    </subcellularLocation>
</comment>
<reference evidence="11" key="1">
    <citation type="submission" date="2020-04" db="EMBL/GenBank/DDBJ databases">
        <authorList>
            <person name="Zhang T."/>
        </authorList>
    </citation>
    <scope>NUCLEOTIDE SEQUENCE</scope>
    <source>
        <strain evidence="11">HKST-UBA10</strain>
    </source>
</reference>
<dbReference type="PANTHER" id="PTHR33540">
    <property type="entry name" value="TRNA THREONYLCARBAMOYLADENOSINE BIOSYNTHESIS PROTEIN TSAE"/>
    <property type="match status" value="1"/>
</dbReference>
<keyword evidence="7" id="KW-0547">Nucleotide-binding</keyword>
<gene>
    <name evidence="11" type="primary">tsaE</name>
    <name evidence="11" type="ORF">KC660_03125</name>
</gene>
<dbReference type="InterPro" id="IPR027417">
    <property type="entry name" value="P-loop_NTPase"/>
</dbReference>
<evidence type="ECO:0000256" key="1">
    <source>
        <dbReference type="ARBA" id="ARBA00004496"/>
    </source>
</evidence>
<comment type="caution">
    <text evidence="11">The sequence shown here is derived from an EMBL/GenBank/DDBJ whole genome shotgun (WGS) entry which is preliminary data.</text>
</comment>
<dbReference type="InterPro" id="IPR003442">
    <property type="entry name" value="T6A_TsaE"/>
</dbReference>
<dbReference type="GO" id="GO:0005524">
    <property type="term" value="F:ATP binding"/>
    <property type="evidence" value="ECO:0007669"/>
    <property type="project" value="UniProtKB-KW"/>
</dbReference>
<evidence type="ECO:0000256" key="10">
    <source>
        <dbReference type="ARBA" id="ARBA00032441"/>
    </source>
</evidence>
<dbReference type="SUPFAM" id="SSF52540">
    <property type="entry name" value="P-loop containing nucleoside triphosphate hydrolases"/>
    <property type="match status" value="1"/>
</dbReference>
<proteinExistence type="inferred from homology"/>
<evidence type="ECO:0000313" key="11">
    <source>
        <dbReference type="EMBL" id="MCA9382371.1"/>
    </source>
</evidence>
<dbReference type="GO" id="GO:0005737">
    <property type="term" value="C:cytoplasm"/>
    <property type="evidence" value="ECO:0007669"/>
    <property type="project" value="UniProtKB-SubCell"/>
</dbReference>
<keyword evidence="6" id="KW-0479">Metal-binding</keyword>
<keyword evidence="4" id="KW-0963">Cytoplasm</keyword>
<evidence type="ECO:0000256" key="6">
    <source>
        <dbReference type="ARBA" id="ARBA00022723"/>
    </source>
</evidence>
<dbReference type="AlphaFoldDB" id="A0A955L3T1"/>
<dbReference type="Pfam" id="PF02367">
    <property type="entry name" value="TsaE"/>
    <property type="match status" value="1"/>
</dbReference>
<keyword evidence="5" id="KW-0819">tRNA processing</keyword>
<dbReference type="PANTHER" id="PTHR33540:SF2">
    <property type="entry name" value="TRNA THREONYLCARBAMOYLADENOSINE BIOSYNTHESIS PROTEIN TSAE"/>
    <property type="match status" value="1"/>
</dbReference>
<keyword evidence="9" id="KW-0460">Magnesium</keyword>
<evidence type="ECO:0000256" key="9">
    <source>
        <dbReference type="ARBA" id="ARBA00022842"/>
    </source>
</evidence>
<keyword evidence="8" id="KW-0067">ATP-binding</keyword>
<evidence type="ECO:0000256" key="5">
    <source>
        <dbReference type="ARBA" id="ARBA00022694"/>
    </source>
</evidence>
<accession>A0A955L3T1</accession>
<organism evidence="11 12">
    <name type="scientific">Candidatus Dojkabacteria bacterium</name>
    <dbReference type="NCBI Taxonomy" id="2099670"/>
    <lineage>
        <taxon>Bacteria</taxon>
        <taxon>Candidatus Dojkabacteria</taxon>
    </lineage>
</organism>
<evidence type="ECO:0000256" key="3">
    <source>
        <dbReference type="ARBA" id="ARBA00019010"/>
    </source>
</evidence>
<evidence type="ECO:0000256" key="2">
    <source>
        <dbReference type="ARBA" id="ARBA00007599"/>
    </source>
</evidence>
<sequence>MKYISDSTEKTISYAKEFASKLLGGEVIFLIGELGAGKTHFTKGVAKALGIKMNEVVSPTFIVLKELAGEKLNLIHLDLYRIDEFDKLGFDINEFVDSRNVMLIEWADKFEDELPTADYIVHFSYGEGEDERIINIENKDND</sequence>